<dbReference type="PANTHER" id="PTHR38113:SF2">
    <property type="entry name" value="DUF2293 DOMAIN-CONTAINING PROTEIN"/>
    <property type="match status" value="1"/>
</dbReference>
<dbReference type="InterPro" id="IPR018744">
    <property type="entry name" value="DUF2293"/>
</dbReference>
<reference evidence="2" key="1">
    <citation type="submission" date="2020-07" db="EMBL/GenBank/DDBJ databases">
        <title>Huge and variable diversity of episymbiotic CPR bacteria and DPANN archaea in groundwater ecosystems.</title>
        <authorList>
            <person name="He C.Y."/>
            <person name="Keren R."/>
            <person name="Whittaker M."/>
            <person name="Farag I.F."/>
            <person name="Doudna J."/>
            <person name="Cate J.H.D."/>
            <person name="Banfield J.F."/>
        </authorList>
    </citation>
    <scope>NUCLEOTIDE SEQUENCE</scope>
    <source>
        <strain evidence="2">NC_groundwater_1520_Pr4_B-0.1um_53_5</strain>
    </source>
</reference>
<dbReference type="AlphaFoldDB" id="A0A933I7W7"/>
<gene>
    <name evidence="2" type="ORF">HY768_03465</name>
</gene>
<evidence type="ECO:0000313" key="3">
    <source>
        <dbReference type="Proteomes" id="UP000736328"/>
    </source>
</evidence>
<proteinExistence type="predicted"/>
<feature type="domain" description="DUF2293" evidence="1">
    <location>
        <begin position="130"/>
        <end position="215"/>
    </location>
</feature>
<organism evidence="2 3">
    <name type="scientific">candidate division TA06 bacterium</name>
    <dbReference type="NCBI Taxonomy" id="2250710"/>
    <lineage>
        <taxon>Bacteria</taxon>
        <taxon>Bacteria division TA06</taxon>
    </lineage>
</organism>
<protein>
    <submittedName>
        <fullName evidence="2">DUF2293 domain-containing protein</fullName>
    </submittedName>
</protein>
<evidence type="ECO:0000259" key="1">
    <source>
        <dbReference type="Pfam" id="PF10056"/>
    </source>
</evidence>
<evidence type="ECO:0000313" key="2">
    <source>
        <dbReference type="EMBL" id="MBI4726277.1"/>
    </source>
</evidence>
<comment type="caution">
    <text evidence="2">The sequence shown here is derived from an EMBL/GenBank/DDBJ whole genome shotgun (WGS) entry which is preliminary data.</text>
</comment>
<dbReference type="Proteomes" id="UP000736328">
    <property type="component" value="Unassembled WGS sequence"/>
</dbReference>
<sequence length="220" mass="24998">MKVFISSRESTCDECKENLGSKAWIFLARDKGVLCLACADLDHLEFLPSGDAALTLRSRKYSKLSAVVLKWSRARKRYERQGILIEEQALAEAEEECLKDADVRKRRKLREAERREETDKEYIQRFATRIRELFPGCPAGREEEIAGHACLKYSGRVGRCAAAKDLSPEAVELAVRAHVRHALTNYDELLSLCGDRHEARSMVADKVAGIMERWKDALIT</sequence>
<accession>A0A933I7W7</accession>
<dbReference type="EMBL" id="JACQXR010000042">
    <property type="protein sequence ID" value="MBI4726277.1"/>
    <property type="molecule type" value="Genomic_DNA"/>
</dbReference>
<dbReference type="Pfam" id="PF10056">
    <property type="entry name" value="DUF2293"/>
    <property type="match status" value="1"/>
</dbReference>
<name>A0A933I7W7_UNCT6</name>
<dbReference type="PANTHER" id="PTHR38113">
    <property type="match status" value="1"/>
</dbReference>